<dbReference type="KEGG" id="gtr:GLOTRDRAFT_95377"/>
<feature type="region of interest" description="Disordered" evidence="1">
    <location>
        <begin position="374"/>
        <end position="407"/>
    </location>
</feature>
<name>S7RIP9_GLOTA</name>
<evidence type="ECO:0000256" key="1">
    <source>
        <dbReference type="SAM" id="MobiDB-lite"/>
    </source>
</evidence>
<accession>S7RIP9</accession>
<dbReference type="Proteomes" id="UP000030669">
    <property type="component" value="Unassembled WGS sequence"/>
</dbReference>
<keyword evidence="3" id="KW-1185">Reference proteome</keyword>
<gene>
    <name evidence="2" type="ORF">GLOTRDRAFT_95377</name>
</gene>
<dbReference type="HOGENOM" id="CLU_260102_0_0_1"/>
<organism evidence="2 3">
    <name type="scientific">Gloeophyllum trabeum (strain ATCC 11539 / FP-39264 / Madison 617)</name>
    <name type="common">Brown rot fungus</name>
    <dbReference type="NCBI Taxonomy" id="670483"/>
    <lineage>
        <taxon>Eukaryota</taxon>
        <taxon>Fungi</taxon>
        <taxon>Dikarya</taxon>
        <taxon>Basidiomycota</taxon>
        <taxon>Agaricomycotina</taxon>
        <taxon>Agaricomycetes</taxon>
        <taxon>Gloeophyllales</taxon>
        <taxon>Gloeophyllaceae</taxon>
        <taxon>Gloeophyllum</taxon>
    </lineage>
</organism>
<dbReference type="RefSeq" id="XP_007868777.1">
    <property type="nucleotide sequence ID" value="XM_007870586.1"/>
</dbReference>
<sequence>MPMLSRVQDSYRSSSTVSLPAEIMVMILVHAIAEEKAAAKAEGCSPHSWMKYLHICGTWRDLLHTVSTIWDDIEATNSEVAEYMLTRLELEIQHTGDKVLRVLKKESSHIRSLKLVMPGEMWQRLGQCAAPWSFERLEFLRIEAPMMEGSPTHLPFLAPDLQHLRSEGFVPAAVKQALSPNLRTLAIHCFDFTQMADVMAVLQAVPRVEKLAMMFRWEEDAHDGGIAQMAILPSLTNLDFFIFSTKHIELLASLHYPDSAFQAFHLVPYDWSTSELIEGLSRTANEVIGKHNLRHCTFRTLKPKGLLISFSRLPKVAIAQWPQFSMTLLHYQVEEEAGIMDKLAEYFGPSFAAIENLSFEELAVRSTASLDSWKGNQVGGPQRGRGELPGNRSWGGTTVKKTRKSSTDERVGWGRELRVLLGHHVGYVKEFTLKTGHWTPAEEDSVLSSSRSTSQAMSRVSRSPAIPALLQQQPQNSYRLATISRLPAETMVAILVLAVAEEKAAAEKEGHSPHSWMRYLHVCGTWRNLLQNKSSIYEYGEATCEGILRVLKGESSRIRALDLTMPMEMWLSLCHGKPKLWMFDQLESLVVTMPTFWYTHAAIPFMVPKLQELRTNGFDLSAIQPLIGPSLKMLVIRDEEPTRKSDVLAALRAAPHLENLTLNVRFWSGIDDSRNPPSVELPCLKYVRVYIESEEHIELLPLLRYPDTASTTFELDCTRYWEESTLVSDVGHIANEVILKQGLRRCLISKFSTSSFKIAFSRLTDGSGGMTGGKEFTLALRGCCNADVETSIMKQLAEHFGPSLAAIEQLQLYRLSIRTRTSARAWNILFRAMARVYELEAIRTTAARFLAEFLITLRTGETDTAERVFWKLKNVTLSQVLFGPTYPDAESDASFQNLLRFAQILHAGKKSANLTIMDGINLPAADVERVRATKAEVAEYKSAPGRARKSAVEAFFADDDEVEPGGTDDKVLAVLKRDSSHIMGLKLDMPRELWQRLERSSPIPWIFSHLNDLHVTPPSRWRGQPRIPFLAPHLRVLRSDGFEAYAIHQLVSSSLTTLVLLHAGSQRKPHVLAALRAVPNLEQLPLRVCLAEEEKGGMDAMMIANLPALRYFEFCLEWEENLWLLGALRYPDTTSVIFGLSYVREWGTAALLEGVGTIINGVVLKKALRRCTIRIWGTDGLMIWFSRLPGDTDHTRREQVITLIFRGYKDKDEYGNLGLLTESTSSQQSNTSMSRKWWFALRQAHMHGRTYFERKTSPRGSQSHGRGRQASGAGCRYHRGRDRSKIDVDVEAEGSSTRRSCNPEGEGSGTRAGYSFRG</sequence>
<proteinExistence type="predicted"/>
<evidence type="ECO:0000313" key="2">
    <source>
        <dbReference type="EMBL" id="EPQ52464.1"/>
    </source>
</evidence>
<feature type="region of interest" description="Disordered" evidence="1">
    <location>
        <begin position="1253"/>
        <end position="1318"/>
    </location>
</feature>
<dbReference type="GeneID" id="19309714"/>
<dbReference type="EMBL" id="KB469307">
    <property type="protein sequence ID" value="EPQ52464.1"/>
    <property type="molecule type" value="Genomic_DNA"/>
</dbReference>
<evidence type="ECO:0000313" key="3">
    <source>
        <dbReference type="Proteomes" id="UP000030669"/>
    </source>
</evidence>
<protein>
    <submittedName>
        <fullName evidence="2">Uncharacterized protein</fullName>
    </submittedName>
</protein>
<reference evidence="2 3" key="1">
    <citation type="journal article" date="2012" name="Science">
        <title>The Paleozoic origin of enzymatic lignin decomposition reconstructed from 31 fungal genomes.</title>
        <authorList>
            <person name="Floudas D."/>
            <person name="Binder M."/>
            <person name="Riley R."/>
            <person name="Barry K."/>
            <person name="Blanchette R.A."/>
            <person name="Henrissat B."/>
            <person name="Martinez A.T."/>
            <person name="Otillar R."/>
            <person name="Spatafora J.W."/>
            <person name="Yadav J.S."/>
            <person name="Aerts A."/>
            <person name="Benoit I."/>
            <person name="Boyd A."/>
            <person name="Carlson A."/>
            <person name="Copeland A."/>
            <person name="Coutinho P.M."/>
            <person name="de Vries R.P."/>
            <person name="Ferreira P."/>
            <person name="Findley K."/>
            <person name="Foster B."/>
            <person name="Gaskell J."/>
            <person name="Glotzer D."/>
            <person name="Gorecki P."/>
            <person name="Heitman J."/>
            <person name="Hesse C."/>
            <person name="Hori C."/>
            <person name="Igarashi K."/>
            <person name="Jurgens J.A."/>
            <person name="Kallen N."/>
            <person name="Kersten P."/>
            <person name="Kohler A."/>
            <person name="Kuees U."/>
            <person name="Kumar T.K.A."/>
            <person name="Kuo A."/>
            <person name="LaButti K."/>
            <person name="Larrondo L.F."/>
            <person name="Lindquist E."/>
            <person name="Ling A."/>
            <person name="Lombard V."/>
            <person name="Lucas S."/>
            <person name="Lundell T."/>
            <person name="Martin R."/>
            <person name="McLaughlin D.J."/>
            <person name="Morgenstern I."/>
            <person name="Morin E."/>
            <person name="Murat C."/>
            <person name="Nagy L.G."/>
            <person name="Nolan M."/>
            <person name="Ohm R.A."/>
            <person name="Patyshakuliyeva A."/>
            <person name="Rokas A."/>
            <person name="Ruiz-Duenas F.J."/>
            <person name="Sabat G."/>
            <person name="Salamov A."/>
            <person name="Samejima M."/>
            <person name="Schmutz J."/>
            <person name="Slot J.C."/>
            <person name="St John F."/>
            <person name="Stenlid J."/>
            <person name="Sun H."/>
            <person name="Sun S."/>
            <person name="Syed K."/>
            <person name="Tsang A."/>
            <person name="Wiebenga A."/>
            <person name="Young D."/>
            <person name="Pisabarro A."/>
            <person name="Eastwood D.C."/>
            <person name="Martin F."/>
            <person name="Cullen D."/>
            <person name="Grigoriev I.V."/>
            <person name="Hibbett D.S."/>
        </authorList>
    </citation>
    <scope>NUCLEOTIDE SEQUENCE [LARGE SCALE GENOMIC DNA]</scope>
    <source>
        <strain evidence="2 3">ATCC 11539</strain>
    </source>
</reference>